<reference evidence="2 3" key="1">
    <citation type="submission" date="2015-06" db="EMBL/GenBank/DDBJ databases">
        <title>R. anatipestifer strain HXb2 is the most virulent strain so far, and the genome sequence would help us uncover the pathogenesis.</title>
        <authorList>
            <person name="Hu Q."/>
            <person name="Qi J."/>
            <person name="Bo H."/>
            <person name="Liu G."/>
            <person name="Tao M."/>
            <person name="Ding Y."/>
            <person name="Xue Y."/>
        </authorList>
    </citation>
    <scope>NUCLEOTIDE SEQUENCE [LARGE SCALE GENOMIC DNA]</scope>
    <source>
        <strain evidence="2 3">HXb2</strain>
    </source>
</reference>
<organism evidence="2 3">
    <name type="scientific">Riemerella anatipestifer</name>
    <name type="common">Moraxella anatipestifer</name>
    <dbReference type="NCBI Taxonomy" id="34085"/>
    <lineage>
        <taxon>Bacteria</taxon>
        <taxon>Pseudomonadati</taxon>
        <taxon>Bacteroidota</taxon>
        <taxon>Flavobacteriia</taxon>
        <taxon>Flavobacteriales</taxon>
        <taxon>Weeksellaceae</taxon>
        <taxon>Riemerella</taxon>
    </lineage>
</organism>
<gene>
    <name evidence="1" type="ORF">AB406_0208</name>
    <name evidence="2" type="ORF">AB406_0214</name>
</gene>
<sequence length="38" mass="4327">MEEECRGGIAGGGFVVDLIRFFDLSYLQISQNFPKFLE</sequence>
<proteinExistence type="predicted"/>
<protein>
    <submittedName>
        <fullName evidence="2">Uncharacterized protein</fullName>
    </submittedName>
</protein>
<dbReference type="EMBL" id="CP011859">
    <property type="protein sequence ID" value="AQY21178.1"/>
    <property type="molecule type" value="Genomic_DNA"/>
</dbReference>
<evidence type="ECO:0000313" key="2">
    <source>
        <dbReference type="EMBL" id="AQY21178.1"/>
    </source>
</evidence>
<name>A0A1S7DPY4_RIEAN</name>
<evidence type="ECO:0000313" key="1">
    <source>
        <dbReference type="EMBL" id="AQY21172.1"/>
    </source>
</evidence>
<accession>A0A1S7DPY4</accession>
<dbReference type="EMBL" id="CP011859">
    <property type="protein sequence ID" value="AQY21172.1"/>
    <property type="molecule type" value="Genomic_DNA"/>
</dbReference>
<evidence type="ECO:0000313" key="3">
    <source>
        <dbReference type="Proteomes" id="UP000189883"/>
    </source>
</evidence>
<dbReference type="Proteomes" id="UP000189883">
    <property type="component" value="Chromosome"/>
</dbReference>
<dbReference type="AlphaFoldDB" id="A0A1S7DPY4"/>